<evidence type="ECO:0000256" key="1">
    <source>
        <dbReference type="SAM" id="SignalP"/>
    </source>
</evidence>
<accession>A0A7K0GSS9</accession>
<gene>
    <name evidence="3" type="ORF">GKD67_06385</name>
</gene>
<feature type="signal peptide" evidence="1">
    <location>
        <begin position="1"/>
        <end position="22"/>
    </location>
</feature>
<feature type="chain" id="PRO_5029869670" description="DUF6383 domain-containing protein" evidence="1">
    <location>
        <begin position="23"/>
        <end position="1148"/>
    </location>
</feature>
<organism evidence="3 4">
    <name type="scientific">Parabacteroides distasonis</name>
    <dbReference type="NCBI Taxonomy" id="823"/>
    <lineage>
        <taxon>Bacteria</taxon>
        <taxon>Pseudomonadati</taxon>
        <taxon>Bacteroidota</taxon>
        <taxon>Bacteroidia</taxon>
        <taxon>Bacteroidales</taxon>
        <taxon>Tannerellaceae</taxon>
        <taxon>Parabacteroides</taxon>
    </lineage>
</organism>
<reference evidence="3 4" key="1">
    <citation type="journal article" date="2019" name="Nat. Med.">
        <title>A library of human gut bacterial isolates paired with longitudinal multiomics data enables mechanistic microbiome research.</title>
        <authorList>
            <person name="Poyet M."/>
            <person name="Groussin M."/>
            <person name="Gibbons S.M."/>
            <person name="Avila-Pacheco J."/>
            <person name="Jiang X."/>
            <person name="Kearney S.M."/>
            <person name="Perrotta A.R."/>
            <person name="Berdy B."/>
            <person name="Zhao S."/>
            <person name="Lieberman T.D."/>
            <person name="Swanson P.K."/>
            <person name="Smith M."/>
            <person name="Roesemann S."/>
            <person name="Alexander J.E."/>
            <person name="Rich S.A."/>
            <person name="Livny J."/>
            <person name="Vlamakis H."/>
            <person name="Clish C."/>
            <person name="Bullock K."/>
            <person name="Deik A."/>
            <person name="Scott J."/>
            <person name="Pierce K.A."/>
            <person name="Xavier R.J."/>
            <person name="Alm E.J."/>
        </authorList>
    </citation>
    <scope>NUCLEOTIDE SEQUENCE [LARGE SCALE GENOMIC DNA]</scope>
    <source>
        <strain evidence="3 4">BIOML-A9</strain>
    </source>
</reference>
<dbReference type="Proteomes" id="UP000461276">
    <property type="component" value="Unassembled WGS sequence"/>
</dbReference>
<comment type="caution">
    <text evidence="3">The sequence shown here is derived from an EMBL/GenBank/DDBJ whole genome shotgun (WGS) entry which is preliminary data.</text>
</comment>
<evidence type="ECO:0000313" key="4">
    <source>
        <dbReference type="Proteomes" id="UP000461276"/>
    </source>
</evidence>
<dbReference type="RefSeq" id="WP_154395008.1">
    <property type="nucleotide sequence ID" value="NZ_CP103079.1"/>
</dbReference>
<dbReference type="EMBL" id="WKMY01000003">
    <property type="protein sequence ID" value="MRY92856.1"/>
    <property type="molecule type" value="Genomic_DNA"/>
</dbReference>
<name>A0A7K0GSS9_PARDI</name>
<evidence type="ECO:0000313" key="3">
    <source>
        <dbReference type="EMBL" id="MRY92856.1"/>
    </source>
</evidence>
<proteinExistence type="predicted"/>
<dbReference type="InterPro" id="IPR045963">
    <property type="entry name" value="DUF6383"/>
</dbReference>
<dbReference type="Pfam" id="PF19910">
    <property type="entry name" value="DUF6383"/>
    <property type="match status" value="1"/>
</dbReference>
<sequence>MNKKFSTLLAGAALLGAVTANAGGPVKTVAADGLYQLAVDVTGATTGTDKVLTMDKDGKLLPLTYNQIAANPDTLAYSLWCVEVTAEGYGKAPVYNFTNKATGQRLDVAYAGTALNGAAKPASGATYAATGAVVGGEMQDWAFSATYKDAMNPATLYSYFHADSVVGLKLNTSNVFVLGKATATTAQADAQTGSVFTKFTLVEPDSIVMNANAVNTIFGTQTADKGVKLTFVDDKNNTTLKNYFTDDAKFFAVDAEDNGTVDPSWLRIITGKKADSTFVYVDTAYVNENGARFLGFNTKQLTYAKLNAAGTTKHTVADTLGTALKDQSKFRFVYFPAKDSLVIQVKQVTYTKDGKNGKFGAAIAANTAEIIKLKADGTFDSTNSVNATNADVDQYGKANYVTVQDLVKADQIRIATIYFKKEVEIALNYKGCGTYTTTKTSIADGVYLIKSAKTGKYLSVPIHNDTTWVNNVEQTNTAEWVTLDLQDANHMPAYQWVVLKVNAMDKNNVSPINAWNREYSPAVTYSGIQLNKNVGAKYYYASNFAGDSLEFVPVDKKYYSDKYLGYKNLSEEELMINKYTFNYWHPYATDKYIAVVKDSTMTVKDGMTAFKIQTKGKEHAYGYNPSAINGDKGRIPGLAQLVRKMYQISYDGAIFGNYDEAKENKYTVSKLNASSDSVYFKENNCIELAEGAGYNHYYAILEASTNGIIRNYKAGVSDYDANASLKAQTLKETRTSAFYIAPDQTPLYRQFDNKLVGENADNSTDSLYFVESIRQEYLMDEWNPNLTTETVDYAGIWNKDKANGKLAFRIDTAWLTRGAGKVKPQYLVSAYRELIEGEKIIPCTETTNNHITADGKVTDDPYQCVHAVHVKTPAFIYGKYLVNFSDSAKANIAASVNPYLFNTKAVSNSSYTRVGFVPAVQYGDTLFVLTGKYKGMTAEQLKNEGIEAISADYHKNYASFINVLTGDKHKNVTWSFRYVNPDLAAIAYVDGKEGENNSFLIESNVYGATDTQYQTVAGDASRAIAPKNAAAWLKMHNGCLVLTDKAATFEAAKTGGDGALVFNAYQKTDAEDMVTSNDEVSVEGVSVVAGNGTVTVQGAAGKSVVITNILGKVVAETVLTSDNATISVPAGIVAVAVDGEEAVKTVVK</sequence>
<protein>
    <recommendedName>
        <fullName evidence="2">DUF6383 domain-containing protein</fullName>
    </recommendedName>
</protein>
<keyword evidence="1" id="KW-0732">Signal</keyword>
<dbReference type="AlphaFoldDB" id="A0A7K0GSS9"/>
<feature type="domain" description="DUF6383" evidence="2">
    <location>
        <begin position="1075"/>
        <end position="1147"/>
    </location>
</feature>
<evidence type="ECO:0000259" key="2">
    <source>
        <dbReference type="Pfam" id="PF19910"/>
    </source>
</evidence>